<evidence type="ECO:0000313" key="1">
    <source>
        <dbReference type="EMBL" id="OMO81227.1"/>
    </source>
</evidence>
<reference evidence="1 2" key="1">
    <citation type="submission" date="2013-09" db="EMBL/GenBank/DDBJ databases">
        <title>Corchorus capsularis genome sequencing.</title>
        <authorList>
            <person name="Alam M."/>
            <person name="Haque M.S."/>
            <person name="Islam M.S."/>
            <person name="Emdad E.M."/>
            <person name="Islam M.M."/>
            <person name="Ahmed B."/>
            <person name="Halim A."/>
            <person name="Hossen Q.M.M."/>
            <person name="Hossain M.Z."/>
            <person name="Ahmed R."/>
            <person name="Khan M.M."/>
            <person name="Islam R."/>
            <person name="Rashid M.M."/>
            <person name="Khan S.A."/>
            <person name="Rahman M.S."/>
            <person name="Alam M."/>
        </authorList>
    </citation>
    <scope>NUCLEOTIDE SEQUENCE [LARGE SCALE GENOMIC DNA]</scope>
    <source>
        <strain evidence="2">cv. CVL-1</strain>
        <tissue evidence="1">Whole seedling</tissue>
    </source>
</reference>
<gene>
    <name evidence="1" type="ORF">CCACVL1_12533</name>
</gene>
<protein>
    <submittedName>
        <fullName evidence="1">Uncharacterized protein</fullName>
    </submittedName>
</protein>
<proteinExistence type="predicted"/>
<dbReference type="AlphaFoldDB" id="A0A1R3IF86"/>
<organism evidence="1 2">
    <name type="scientific">Corchorus capsularis</name>
    <name type="common">Jute</name>
    <dbReference type="NCBI Taxonomy" id="210143"/>
    <lineage>
        <taxon>Eukaryota</taxon>
        <taxon>Viridiplantae</taxon>
        <taxon>Streptophyta</taxon>
        <taxon>Embryophyta</taxon>
        <taxon>Tracheophyta</taxon>
        <taxon>Spermatophyta</taxon>
        <taxon>Magnoliopsida</taxon>
        <taxon>eudicotyledons</taxon>
        <taxon>Gunneridae</taxon>
        <taxon>Pentapetalae</taxon>
        <taxon>rosids</taxon>
        <taxon>malvids</taxon>
        <taxon>Malvales</taxon>
        <taxon>Malvaceae</taxon>
        <taxon>Grewioideae</taxon>
        <taxon>Apeibeae</taxon>
        <taxon>Corchorus</taxon>
    </lineage>
</organism>
<dbReference type="Gramene" id="OMO81227">
    <property type="protein sequence ID" value="OMO81227"/>
    <property type="gene ID" value="CCACVL1_12533"/>
</dbReference>
<sequence>VKTSIISIEADLVYKGNGHFRAASSRTI</sequence>
<feature type="non-terminal residue" evidence="1">
    <location>
        <position position="1"/>
    </location>
</feature>
<dbReference type="Proteomes" id="UP000188268">
    <property type="component" value="Unassembled WGS sequence"/>
</dbReference>
<evidence type="ECO:0000313" key="2">
    <source>
        <dbReference type="Proteomes" id="UP000188268"/>
    </source>
</evidence>
<comment type="caution">
    <text evidence="1">The sequence shown here is derived from an EMBL/GenBank/DDBJ whole genome shotgun (WGS) entry which is preliminary data.</text>
</comment>
<dbReference type="EMBL" id="AWWV01010204">
    <property type="protein sequence ID" value="OMO81227.1"/>
    <property type="molecule type" value="Genomic_DNA"/>
</dbReference>
<name>A0A1R3IF86_COCAP</name>
<keyword evidence="2" id="KW-1185">Reference proteome</keyword>
<accession>A0A1R3IF86</accession>